<dbReference type="InterPro" id="IPR003609">
    <property type="entry name" value="Pan_app"/>
</dbReference>
<dbReference type="SUPFAM" id="SSF57414">
    <property type="entry name" value="Hairpin loop containing domain-like"/>
    <property type="match status" value="1"/>
</dbReference>
<dbReference type="SMART" id="SM00241">
    <property type="entry name" value="ZP"/>
    <property type="match status" value="1"/>
</dbReference>
<dbReference type="SMART" id="SM00473">
    <property type="entry name" value="PAN_AP"/>
    <property type="match status" value="1"/>
</dbReference>
<dbReference type="GO" id="GO:0009653">
    <property type="term" value="P:anatomical structure morphogenesis"/>
    <property type="evidence" value="ECO:0007669"/>
    <property type="project" value="TreeGrafter"/>
</dbReference>
<evidence type="ECO:0000313" key="5">
    <source>
        <dbReference type="Proteomes" id="UP000078541"/>
    </source>
</evidence>
<evidence type="ECO:0000259" key="2">
    <source>
        <dbReference type="PROSITE" id="PS50948"/>
    </source>
</evidence>
<evidence type="ECO:0000259" key="3">
    <source>
        <dbReference type="PROSITE" id="PS51034"/>
    </source>
</evidence>
<protein>
    <recommendedName>
        <fullName evidence="6">ZP domain-containing protein</fullName>
    </recommendedName>
</protein>
<accession>A0A195F1L6</accession>
<dbReference type="Proteomes" id="UP000078541">
    <property type="component" value="Unassembled WGS sequence"/>
</dbReference>
<organism evidence="4 5">
    <name type="scientific">Trachymyrmex septentrionalis</name>
    <dbReference type="NCBI Taxonomy" id="34720"/>
    <lineage>
        <taxon>Eukaryota</taxon>
        <taxon>Metazoa</taxon>
        <taxon>Ecdysozoa</taxon>
        <taxon>Arthropoda</taxon>
        <taxon>Hexapoda</taxon>
        <taxon>Insecta</taxon>
        <taxon>Pterygota</taxon>
        <taxon>Neoptera</taxon>
        <taxon>Endopterygota</taxon>
        <taxon>Hymenoptera</taxon>
        <taxon>Apocrita</taxon>
        <taxon>Aculeata</taxon>
        <taxon>Formicoidea</taxon>
        <taxon>Formicidae</taxon>
        <taxon>Myrmicinae</taxon>
        <taxon>Trachymyrmex</taxon>
    </lineage>
</organism>
<dbReference type="PROSITE" id="PS51034">
    <property type="entry name" value="ZP_2"/>
    <property type="match status" value="1"/>
</dbReference>
<gene>
    <name evidence="4" type="ORF">ALC56_11378</name>
</gene>
<dbReference type="PANTHER" id="PTHR47327">
    <property type="entry name" value="FI18240P1-RELATED"/>
    <property type="match status" value="1"/>
</dbReference>
<dbReference type="InterPro" id="IPR001507">
    <property type="entry name" value="ZP_dom"/>
</dbReference>
<keyword evidence="5" id="KW-1185">Reference proteome</keyword>
<keyword evidence="1" id="KW-0472">Membrane</keyword>
<reference evidence="4 5" key="1">
    <citation type="submission" date="2016-03" db="EMBL/GenBank/DDBJ databases">
        <title>Trachymyrmex septentrionalis WGS genome.</title>
        <authorList>
            <person name="Nygaard S."/>
            <person name="Hu H."/>
            <person name="Boomsma J."/>
            <person name="Zhang G."/>
        </authorList>
    </citation>
    <scope>NUCLEOTIDE SEQUENCE [LARGE SCALE GENOMIC DNA]</scope>
    <source>
        <strain evidence="4">Tsep2-gDNA-1</strain>
        <tissue evidence="4">Whole body</tissue>
    </source>
</reference>
<feature type="domain" description="Apple" evidence="2">
    <location>
        <begin position="348"/>
        <end position="429"/>
    </location>
</feature>
<feature type="domain" description="ZP" evidence="3">
    <location>
        <begin position="435"/>
        <end position="702"/>
    </location>
</feature>
<dbReference type="AlphaFoldDB" id="A0A195F1L6"/>
<dbReference type="PROSITE" id="PS50948">
    <property type="entry name" value="PAN"/>
    <property type="match status" value="1"/>
</dbReference>
<evidence type="ECO:0000256" key="1">
    <source>
        <dbReference type="SAM" id="Phobius"/>
    </source>
</evidence>
<feature type="transmembrane region" description="Helical" evidence="1">
    <location>
        <begin position="772"/>
        <end position="795"/>
    </location>
</feature>
<keyword evidence="1" id="KW-1133">Transmembrane helix</keyword>
<evidence type="ECO:0000313" key="4">
    <source>
        <dbReference type="EMBL" id="KYN34271.1"/>
    </source>
</evidence>
<dbReference type="EMBL" id="KQ981864">
    <property type="protein sequence ID" value="KYN34271.1"/>
    <property type="molecule type" value="Genomic_DNA"/>
</dbReference>
<name>A0A195F1L6_9HYME</name>
<dbReference type="STRING" id="34720.A0A195F1L6"/>
<keyword evidence="1" id="KW-0812">Transmembrane</keyword>
<dbReference type="PANTHER" id="PTHR47327:SF8">
    <property type="entry name" value="FI17836P1"/>
    <property type="match status" value="1"/>
</dbReference>
<proteinExistence type="predicted"/>
<dbReference type="InterPro" id="IPR052774">
    <property type="entry name" value="Celegans_DevNeuronal_Protein"/>
</dbReference>
<sequence>MWYEDRQDALRSQQTPTRFDKTSFILDLHNAIWLQSGVKARRGPLLSVSVDSATVVFCKQFDSVMLASQIFGVSPAKTKFTLPNRLIFTRPRATVNIRGLPTENNYPPLWHGARRLLFISLRVRFAVARHDTRLFITAVHILQSAHLCPSGWSQSCQNEDTGWEKIAGAKPANAVETVIYKNGVTSISNNGIIAPCFDRCKSLNCTAFVVDFARNICYSVQVKSEELIPETNATLFNKICVTVPPSCKQQRLWQVERTLGAVLKEGQSGWFHQALRRSECYEKCLQAGNECVSAQFRTGEPLSINDTIGTCSLSRLERGTRPQAYRSSMYRDEYLQDQCHNITAKSYCSYAEFRNVSLPYSDVALPGLDVKQCEERCDRSMDGFICRAYTVDYLEEKPLCLLHSDTTIGLGVSSLIARPNVVYKEQEPCIDLKVECGESTMTIILTTAEPFIGRMYANGYGDITTCSVNGVGKNVTILRLPLPKKEEIDKPDLVCGLIPAFSINNENRTHTLIWGIIVIQYNPIIQRLGDQSVRVGCTLDESGLPEPRNVTVHSNFSFEDPNAGVPPVGSIVVNVSSEVPVVTMRILNESNMDAVVTQLGQKLTLRIEIHPVNGTYDIAAGHLVASSASGESSYLLLDEIGCPTDPATFPALLKDPIDNRSLISTFTAFKFPDSQIVRFNVIVRFCIEECEPAICRGGQPSYGRKRRSIEEPVTAEVTEIFRNLTPVELPLELSIVVQSPVITADHLSRENPDTLLITGGKSDSLFCVDASLALGLLIFWLIIQIALTAGCIIAVRRYRKMAVEAEEDRAQILARHLYGIHGGNFEIARRVRWADRNDSSIG</sequence>
<evidence type="ECO:0008006" key="6">
    <source>
        <dbReference type="Google" id="ProtNLM"/>
    </source>
</evidence>